<dbReference type="SUPFAM" id="SSF81301">
    <property type="entry name" value="Nucleotidyltransferase"/>
    <property type="match status" value="1"/>
</dbReference>
<dbReference type="Gene3D" id="3.30.460.10">
    <property type="entry name" value="Beta Polymerase, domain 2"/>
    <property type="match status" value="1"/>
</dbReference>
<dbReference type="InterPro" id="IPR041633">
    <property type="entry name" value="Polbeta"/>
</dbReference>
<evidence type="ECO:0000313" key="2">
    <source>
        <dbReference type="EMBL" id="KDN28692.1"/>
    </source>
</evidence>
<protein>
    <recommendedName>
        <fullName evidence="1">Polymerase beta nucleotidyltransferase domain-containing protein</fullName>
    </recommendedName>
</protein>
<dbReference type="EMBL" id="JFFR01000018">
    <property type="protein sequence ID" value="KDN28692.1"/>
    <property type="molecule type" value="Genomic_DNA"/>
</dbReference>
<dbReference type="RefSeq" id="WP_032551206.1">
    <property type="nucleotide sequence ID" value="NZ_JFFR01000018.1"/>
</dbReference>
<dbReference type="Proteomes" id="UP000027219">
    <property type="component" value="Unassembled WGS sequence"/>
</dbReference>
<organism evidence="2 3">
    <name type="scientific">Vibrio fortis</name>
    <dbReference type="NCBI Taxonomy" id="212667"/>
    <lineage>
        <taxon>Bacteria</taxon>
        <taxon>Pseudomonadati</taxon>
        <taxon>Pseudomonadota</taxon>
        <taxon>Gammaproteobacteria</taxon>
        <taxon>Vibrionales</taxon>
        <taxon>Vibrionaceae</taxon>
        <taxon>Vibrio</taxon>
    </lineage>
</organism>
<gene>
    <name evidence="2" type="ORF">VFDL14_15700</name>
</gene>
<dbReference type="InterPro" id="IPR043519">
    <property type="entry name" value="NT_sf"/>
</dbReference>
<evidence type="ECO:0000259" key="1">
    <source>
        <dbReference type="Pfam" id="PF18765"/>
    </source>
</evidence>
<proteinExistence type="predicted"/>
<dbReference type="AlphaFoldDB" id="A0A066US50"/>
<name>A0A066US50_9VIBR</name>
<reference evidence="2 3" key="1">
    <citation type="submission" date="2014-02" db="EMBL/GenBank/DDBJ databases">
        <title>Vibrio fortis Dalian14 Genome Sequencing.</title>
        <authorList>
            <person name="Wang Y."/>
            <person name="Song L."/>
            <person name="Liu G."/>
            <person name="Ding J."/>
        </authorList>
    </citation>
    <scope>NUCLEOTIDE SEQUENCE [LARGE SCALE GENOMIC DNA]</scope>
    <source>
        <strain evidence="2 3">Dalian14</strain>
    </source>
</reference>
<evidence type="ECO:0000313" key="3">
    <source>
        <dbReference type="Proteomes" id="UP000027219"/>
    </source>
</evidence>
<keyword evidence="3" id="KW-1185">Reference proteome</keyword>
<comment type="caution">
    <text evidence="2">The sequence shown here is derived from an EMBL/GenBank/DDBJ whole genome shotgun (WGS) entry which is preliminary data.</text>
</comment>
<sequence>MYDKKLIEYFSNIPEIDFVIAYGSYGRGEASYLLVDGKPKLYNDIDLILITNSSEIKKESLEKDLKKILNVRWVDILFWTEEDFSKKRDTIFFYDLMSSYKVLKGNQDYLEKITHDVSDLKISPLDVYDMFVTRSWSLLSLYGDNIDIDESLEMFQSYQCAKLIIAMTDFALLSNDLYTSKISDKLILLNSLKGDELCKISHLSYLLNLAIEVKNDPNSESLVRFLRDQNEINHLSELYYYFFFKYLESTFGSHTDLDLRFKLIKYKRFLISLSKSILKFNSSPIKSSLYRDSVLTLTDELKDIKHCDKYCTDRVNWTLNRIL</sequence>
<feature type="domain" description="Polymerase beta nucleotidyltransferase" evidence="1">
    <location>
        <begin position="4"/>
        <end position="82"/>
    </location>
</feature>
<accession>A0A066US50</accession>
<dbReference type="Pfam" id="PF18765">
    <property type="entry name" value="Polbeta"/>
    <property type="match status" value="1"/>
</dbReference>
<dbReference type="STRING" id="212667.VFDL14_15700"/>